<proteinExistence type="predicted"/>
<protein>
    <submittedName>
        <fullName evidence="2">Uncharacterized protein</fullName>
    </submittedName>
</protein>
<dbReference type="AlphaFoldDB" id="A0A3F3PQP5"/>
<evidence type="ECO:0000256" key="1">
    <source>
        <dbReference type="SAM" id="MobiDB-lite"/>
    </source>
</evidence>
<keyword evidence="3" id="KW-1185">Reference proteome</keyword>
<dbReference type="EMBL" id="KZ852069">
    <property type="protein sequence ID" value="RDH29269.1"/>
    <property type="molecule type" value="Genomic_DNA"/>
</dbReference>
<dbReference type="GeneID" id="38140622"/>
<gene>
    <name evidence="2" type="ORF">BDQ94DRAFT_174053</name>
</gene>
<dbReference type="RefSeq" id="XP_026622291.1">
    <property type="nucleotide sequence ID" value="XM_026772266.1"/>
</dbReference>
<reference evidence="2 3" key="1">
    <citation type="submission" date="2018-07" db="EMBL/GenBank/DDBJ databases">
        <title>The genomes of Aspergillus section Nigri reveals drivers in fungal speciation.</title>
        <authorList>
            <consortium name="DOE Joint Genome Institute"/>
            <person name="Vesth T.C."/>
            <person name="Nybo J."/>
            <person name="Theobald S."/>
            <person name="Brandl J."/>
            <person name="Frisvad J.C."/>
            <person name="Nielsen K.F."/>
            <person name="Lyhne E.K."/>
            <person name="Kogle M.E."/>
            <person name="Kuo A."/>
            <person name="Riley R."/>
            <person name="Clum A."/>
            <person name="Nolan M."/>
            <person name="Lipzen A."/>
            <person name="Salamov A."/>
            <person name="Henrissat B."/>
            <person name="Wiebenga A."/>
            <person name="De vries R.P."/>
            <person name="Grigoriev I.V."/>
            <person name="Mortensen U.H."/>
            <person name="Andersen M.R."/>
            <person name="Baker S.E."/>
        </authorList>
    </citation>
    <scope>NUCLEOTIDE SEQUENCE [LARGE SCALE GENOMIC DNA]</scope>
    <source>
        <strain evidence="2 3">CBS 139.54b</strain>
    </source>
</reference>
<feature type="compositionally biased region" description="Low complexity" evidence="1">
    <location>
        <begin position="100"/>
        <end position="115"/>
    </location>
</feature>
<sequence>MPRNMMRNSNFIALKHLTNRTPNDPCIPTTCSIHPSNHLTRLTCILYSLTSIPPSPLLPSLPSPIPRSNIRIQPHTLRRYLPFIPHTTPVASPSTPPTTSPSTSTFSPTSLLQFP</sequence>
<feature type="region of interest" description="Disordered" evidence="1">
    <location>
        <begin position="85"/>
        <end position="115"/>
    </location>
</feature>
<evidence type="ECO:0000313" key="3">
    <source>
        <dbReference type="Proteomes" id="UP000253729"/>
    </source>
</evidence>
<evidence type="ECO:0000313" key="2">
    <source>
        <dbReference type="EMBL" id="RDH29269.1"/>
    </source>
</evidence>
<dbReference type="Proteomes" id="UP000253729">
    <property type="component" value="Unassembled WGS sequence"/>
</dbReference>
<organism evidence="2 3">
    <name type="scientific">Aspergillus welwitschiae</name>
    <dbReference type="NCBI Taxonomy" id="1341132"/>
    <lineage>
        <taxon>Eukaryota</taxon>
        <taxon>Fungi</taxon>
        <taxon>Dikarya</taxon>
        <taxon>Ascomycota</taxon>
        <taxon>Pezizomycotina</taxon>
        <taxon>Eurotiomycetes</taxon>
        <taxon>Eurotiomycetidae</taxon>
        <taxon>Eurotiales</taxon>
        <taxon>Aspergillaceae</taxon>
        <taxon>Aspergillus</taxon>
        <taxon>Aspergillus subgen. Circumdati</taxon>
    </lineage>
</organism>
<name>A0A3F3PQP5_9EURO</name>
<accession>A0A3F3PQP5</accession>